<accession>A0A4R6J2Z4</accession>
<dbReference type="RefSeq" id="WP_133473279.1">
    <property type="nucleotide sequence ID" value="NZ_SNWP01000010.1"/>
</dbReference>
<protein>
    <recommendedName>
        <fullName evidence="4">BNR repeat neuraminidase</fullName>
    </recommendedName>
</protein>
<gene>
    <name evidence="2" type="ORF">BC659_0724</name>
</gene>
<feature type="signal peptide" evidence="1">
    <location>
        <begin position="1"/>
        <end position="19"/>
    </location>
</feature>
<comment type="caution">
    <text evidence="2">The sequence shown here is derived from an EMBL/GenBank/DDBJ whole genome shotgun (WGS) entry which is preliminary data.</text>
</comment>
<keyword evidence="3" id="KW-1185">Reference proteome</keyword>
<reference evidence="2 3" key="1">
    <citation type="submission" date="2019-03" db="EMBL/GenBank/DDBJ databases">
        <title>Genomic Encyclopedia of Archaeal and Bacterial Type Strains, Phase II (KMG-II): from individual species to whole genera.</title>
        <authorList>
            <person name="Goeker M."/>
        </authorList>
    </citation>
    <scope>NUCLEOTIDE SEQUENCE [LARGE SCALE GENOMIC DNA]</scope>
    <source>
        <strain evidence="2 3">DSM 28323</strain>
    </source>
</reference>
<organism evidence="2 3">
    <name type="scientific">Sediminibacterium goheungense</name>
    <dbReference type="NCBI Taxonomy" id="1086393"/>
    <lineage>
        <taxon>Bacteria</taxon>
        <taxon>Pseudomonadati</taxon>
        <taxon>Bacteroidota</taxon>
        <taxon>Chitinophagia</taxon>
        <taxon>Chitinophagales</taxon>
        <taxon>Chitinophagaceae</taxon>
        <taxon>Sediminibacterium</taxon>
    </lineage>
</organism>
<proteinExistence type="predicted"/>
<evidence type="ECO:0000313" key="2">
    <source>
        <dbReference type="EMBL" id="TDO28646.1"/>
    </source>
</evidence>
<dbReference type="EMBL" id="SNWP01000010">
    <property type="protein sequence ID" value="TDO28646.1"/>
    <property type="molecule type" value="Genomic_DNA"/>
</dbReference>
<evidence type="ECO:0008006" key="4">
    <source>
        <dbReference type="Google" id="ProtNLM"/>
    </source>
</evidence>
<dbReference type="Proteomes" id="UP000295741">
    <property type="component" value="Unassembled WGS sequence"/>
</dbReference>
<dbReference type="AlphaFoldDB" id="A0A4R6J2Z4"/>
<evidence type="ECO:0000256" key="1">
    <source>
        <dbReference type="SAM" id="SignalP"/>
    </source>
</evidence>
<keyword evidence="1" id="KW-0732">Signal</keyword>
<feature type="chain" id="PRO_5020543542" description="BNR repeat neuraminidase" evidence="1">
    <location>
        <begin position="20"/>
        <end position="506"/>
    </location>
</feature>
<name>A0A4R6J2Z4_9BACT</name>
<evidence type="ECO:0000313" key="3">
    <source>
        <dbReference type="Proteomes" id="UP000295741"/>
    </source>
</evidence>
<dbReference type="OrthoDB" id="1490253at2"/>
<sequence>MKKISLLLIWILTSASIHGIGQQITYSEPDREDARSMGFEVIGKISGKVLVYKNYRDLNFICVFDNNMKMVQKQKLNYLPERMLSTDFQLYPDFAYLFYQYQRRNVLYAMAVKLDADGNKIGDPIQLDTTNNISSSSNKVYSVLFSDDKQKIMLFKISSRNERMHILTTQLFDKELNLLKRSRVGIDMPQRNDFLSEFIIDNDGDMACIRASGTSQNDNINKVTLVTKKANEDYVRLSDLSIKGIYLDDIRIKADNLNRHYIVTSYFSKLRRGNIDGLYYYLWDKDLQKEMLNTTTAFNDEFRADAKGDGNPKTAFNDFFLKNIILRKDGGFIVISESAYSSTRGNTLSRWDYLYGSPYWSQLDYYSWNSPLGYYPWWRSSTFNTNLTRYYADNVTVISFDPQGKMEWSNVIRKSQYDDNTDNFIGFGMLNAGDRLHFLFNVQEKRDNILSDQSIAPNGQINRNPTFKNLDRGYSFMPRHAKQVGARQLIIPCQYRGYTCFAKIDY</sequence>